<name>A0AAE3RC19_9BACT</name>
<reference evidence="1" key="1">
    <citation type="submission" date="2023-05" db="EMBL/GenBank/DDBJ databases">
        <authorList>
            <person name="Zhang X."/>
        </authorList>
    </citation>
    <scope>NUCLEOTIDE SEQUENCE</scope>
    <source>
        <strain evidence="1">BD1B2-1</strain>
    </source>
</reference>
<protein>
    <submittedName>
        <fullName evidence="1">Uncharacterized protein</fullName>
    </submittedName>
</protein>
<dbReference type="RefSeq" id="WP_314516376.1">
    <property type="nucleotide sequence ID" value="NZ_JASJOU010000013.1"/>
</dbReference>
<dbReference type="Proteomes" id="UP001232063">
    <property type="component" value="Unassembled WGS sequence"/>
</dbReference>
<accession>A0AAE3RC19</accession>
<gene>
    <name evidence="1" type="ORF">QNI22_29115</name>
</gene>
<dbReference type="EMBL" id="JASJOU010000013">
    <property type="protein sequence ID" value="MDJ1504758.1"/>
    <property type="molecule type" value="Genomic_DNA"/>
</dbReference>
<comment type="caution">
    <text evidence="1">The sequence shown here is derived from an EMBL/GenBank/DDBJ whole genome shotgun (WGS) entry which is preliminary data.</text>
</comment>
<sequence>MRRELYEAYFLKIREYLIAIDFETNPEGSSSIQIDLLQSAIGKPLPIAYRVWLQYFGNSMSHILFEGDKLTVSDCKSANEELNKRNYDLINYDLFLAIKYRSYAHVFTLIKSESEDPEVITFEASDVLLDTESHFTIWIREEIIILLKLKASLKGKEWVEKKQWLSIDTLDYNKGNGNTSTYHDYVTRRQAFSNIIYEQDLQRGELTLPDEFEDKWIAYMRANQLSHYLKLPD</sequence>
<organism evidence="1 2">
    <name type="scientific">Xanthocytophaga agilis</name>
    <dbReference type="NCBI Taxonomy" id="3048010"/>
    <lineage>
        <taxon>Bacteria</taxon>
        <taxon>Pseudomonadati</taxon>
        <taxon>Bacteroidota</taxon>
        <taxon>Cytophagia</taxon>
        <taxon>Cytophagales</taxon>
        <taxon>Rhodocytophagaceae</taxon>
        <taxon>Xanthocytophaga</taxon>
    </lineage>
</organism>
<evidence type="ECO:0000313" key="1">
    <source>
        <dbReference type="EMBL" id="MDJ1504758.1"/>
    </source>
</evidence>
<keyword evidence="2" id="KW-1185">Reference proteome</keyword>
<dbReference type="AlphaFoldDB" id="A0AAE3RC19"/>
<proteinExistence type="predicted"/>
<evidence type="ECO:0000313" key="2">
    <source>
        <dbReference type="Proteomes" id="UP001232063"/>
    </source>
</evidence>